<comment type="caution">
    <text evidence="6">The sequence shown here is derived from an EMBL/GenBank/DDBJ whole genome shotgun (WGS) entry which is preliminary data.</text>
</comment>
<feature type="region of interest" description="Disordered" evidence="4">
    <location>
        <begin position="961"/>
        <end position="983"/>
    </location>
</feature>
<dbReference type="Proteomes" id="UP000657918">
    <property type="component" value="Unassembled WGS sequence"/>
</dbReference>
<feature type="domain" description="Pre-rRNA-processing protein RIX1 N-terminal" evidence="5">
    <location>
        <begin position="19"/>
        <end position="130"/>
    </location>
</feature>
<comment type="subcellular location">
    <subcellularLocation>
        <location evidence="1">Nucleus</location>
    </subcellularLocation>
</comment>
<dbReference type="SUPFAM" id="SSF48371">
    <property type="entry name" value="ARM repeat"/>
    <property type="match status" value="1"/>
</dbReference>
<dbReference type="EMBL" id="JADGMS010000010">
    <property type="protein sequence ID" value="KAF9674990.1"/>
    <property type="molecule type" value="Genomic_DNA"/>
</dbReference>
<proteinExistence type="inferred from homology"/>
<evidence type="ECO:0000313" key="6">
    <source>
        <dbReference type="EMBL" id="KAF9674990.1"/>
    </source>
</evidence>
<protein>
    <recommendedName>
        <fullName evidence="5">Pre-rRNA-processing protein RIX1 N-terminal domain-containing protein</fullName>
    </recommendedName>
</protein>
<evidence type="ECO:0000313" key="7">
    <source>
        <dbReference type="Proteomes" id="UP000657918"/>
    </source>
</evidence>
<dbReference type="InterPro" id="IPR016024">
    <property type="entry name" value="ARM-type_fold"/>
</dbReference>
<dbReference type="AlphaFoldDB" id="A0A835MRH5"/>
<sequence>MATSGTVIKDMYDVGLKPRMIRTLLKEDVPDDKNPFDSPSKLSRIISCIQSHKLLSEPSTTDNNKQIERWKSSVDDWITRLLSLISNTTSTPDKCWAGVCLLGVTCQECNADRFLRSYAAWFDKMLTHIQWMLLVGAPNPAIEVLQDVVLGKVFVKPVLFIKKDLIVLGTFNLMGELVRLCFKQSRGDSQFVKVAACASISDLITRLAGFPNVKKEGISLAGKVIQPVLKLLNEDSSEAVLVSCVSNSLHNKFCSLNRLFLTEVSYVNLIVRGVQEGAIHLLCTIIASFPTTLQRHHESVEAAITSRIFSGKFSVNLMKKLAHCLALLPKSKGDEDSWISAMRKVLLLVNGYLTEIFTGLEEETKWDEAVRLLVPPGEVPPPSLWGQKLLEDTSDKERKRSKLCSISMFMLSCCEMLTNSYPVQVLVPVRSLLALIERVLMVDGSLPPTTSSLVILAEQEFICSELPVLHSYALELLTSVIKGIRSQLLPHAAYIVRLVKEYFKRCELPELRIKVYSITKLLLMSMGIGIAIYLAQEVVNSSIHDLNPILDGASLHANAKSEILAQPFHRKRKHGVAGSLEQLHERIGLEVETSKNCPTAISVKIAALEALETLLTVSTFLGVQYCSPIFLANNDLIGVLDIYNIFLQGGGLRSESWRSKADNLLITIATESCKEVWFSDERKTFLPNESTQACTDLQLAALRALLASLLSPSRVCPPHLAPALELFRKGRQEIGTKVSEFCAYALLALDVLIHPRALPLADFPSASSFNEVNHRFPENNIYSVAQKHSNPFSSGMQDTGRGLSDSDDDLYKSWLDSSKETEAPAGKNMTERPSETLRVQQGENIPLVGSSGAKSPWRNEHEPAAASADIEISSGDETMVDSRQLQESMEQHQESSEGATIPIVTGDPNVTNVDWTSFASKDGALNSRDTEMAPVQAVVAGESDRVANTATSIAQRGATFAIDEDNQSTDSLPDIVDVDPDSD</sequence>
<keyword evidence="3" id="KW-0539">Nucleus</keyword>
<reference evidence="6 7" key="1">
    <citation type="submission" date="2020-10" db="EMBL/GenBank/DDBJ databases">
        <title>Plant Genome Project.</title>
        <authorList>
            <person name="Zhang R.-G."/>
        </authorList>
    </citation>
    <scope>NUCLEOTIDE SEQUENCE [LARGE SCALE GENOMIC DNA]</scope>
    <source>
        <strain evidence="6">FAFU-HL-1</strain>
        <tissue evidence="6">Leaf</tissue>
    </source>
</reference>
<feature type="domain" description="Pre-rRNA-processing protein RIX1 N-terminal" evidence="5">
    <location>
        <begin position="183"/>
        <end position="313"/>
    </location>
</feature>
<evidence type="ECO:0000256" key="4">
    <source>
        <dbReference type="SAM" id="MobiDB-lite"/>
    </source>
</evidence>
<gene>
    <name evidence="6" type="ORF">SADUNF_Sadunf10G0185100</name>
</gene>
<comment type="similarity">
    <text evidence="2">Belongs to the RIX1/PELP1 family.</text>
</comment>
<dbReference type="GO" id="GO:0005634">
    <property type="term" value="C:nucleus"/>
    <property type="evidence" value="ECO:0007669"/>
    <property type="project" value="UniProtKB-SubCell"/>
</dbReference>
<accession>A0A835MRH5</accession>
<organism evidence="6 7">
    <name type="scientific">Salix dunnii</name>
    <dbReference type="NCBI Taxonomy" id="1413687"/>
    <lineage>
        <taxon>Eukaryota</taxon>
        <taxon>Viridiplantae</taxon>
        <taxon>Streptophyta</taxon>
        <taxon>Embryophyta</taxon>
        <taxon>Tracheophyta</taxon>
        <taxon>Spermatophyta</taxon>
        <taxon>Magnoliopsida</taxon>
        <taxon>eudicotyledons</taxon>
        <taxon>Gunneridae</taxon>
        <taxon>Pentapetalae</taxon>
        <taxon>rosids</taxon>
        <taxon>fabids</taxon>
        <taxon>Malpighiales</taxon>
        <taxon>Salicaceae</taxon>
        <taxon>Saliceae</taxon>
        <taxon>Salix</taxon>
    </lineage>
</organism>
<dbReference type="PANTHER" id="PTHR34105">
    <property type="entry name" value="PROLINE-, GLUTAMIC ACID- AND LEUCINE-RICH PROTEIN 1"/>
    <property type="match status" value="1"/>
</dbReference>
<evidence type="ECO:0000259" key="5">
    <source>
        <dbReference type="Pfam" id="PF08167"/>
    </source>
</evidence>
<dbReference type="GO" id="GO:0006364">
    <property type="term" value="P:rRNA processing"/>
    <property type="evidence" value="ECO:0007669"/>
    <property type="project" value="TreeGrafter"/>
</dbReference>
<evidence type="ECO:0000256" key="1">
    <source>
        <dbReference type="ARBA" id="ARBA00004123"/>
    </source>
</evidence>
<evidence type="ECO:0000256" key="3">
    <source>
        <dbReference type="ARBA" id="ARBA00023242"/>
    </source>
</evidence>
<dbReference type="InterPro" id="IPR012583">
    <property type="entry name" value="RIX1_N"/>
</dbReference>
<name>A0A835MRH5_9ROSI</name>
<evidence type="ECO:0000256" key="2">
    <source>
        <dbReference type="ARBA" id="ARBA00010511"/>
    </source>
</evidence>
<dbReference type="OrthoDB" id="20900at2759"/>
<feature type="region of interest" description="Disordered" evidence="4">
    <location>
        <begin position="885"/>
        <end position="907"/>
    </location>
</feature>
<keyword evidence="7" id="KW-1185">Reference proteome</keyword>
<dbReference type="PANTHER" id="PTHR34105:SF1">
    <property type="entry name" value="PROLINE-, GLUTAMIC ACID- AND LEUCINE-RICH PROTEIN 1"/>
    <property type="match status" value="1"/>
</dbReference>
<feature type="region of interest" description="Disordered" evidence="4">
    <location>
        <begin position="789"/>
        <end position="865"/>
    </location>
</feature>
<dbReference type="Pfam" id="PF08167">
    <property type="entry name" value="RIX1"/>
    <property type="match status" value="2"/>
</dbReference>